<proteinExistence type="predicted"/>
<gene>
    <name evidence="2" type="ORF">EYF80_027116</name>
</gene>
<feature type="region of interest" description="Disordered" evidence="1">
    <location>
        <begin position="1"/>
        <end position="26"/>
    </location>
</feature>
<evidence type="ECO:0000256" key="1">
    <source>
        <dbReference type="SAM" id="MobiDB-lite"/>
    </source>
</evidence>
<dbReference type="Proteomes" id="UP000314294">
    <property type="component" value="Unassembled WGS sequence"/>
</dbReference>
<evidence type="ECO:0000313" key="2">
    <source>
        <dbReference type="EMBL" id="TNN62675.1"/>
    </source>
</evidence>
<dbReference type="EMBL" id="SRLO01000288">
    <property type="protein sequence ID" value="TNN62675.1"/>
    <property type="molecule type" value="Genomic_DNA"/>
</dbReference>
<sequence>MEPLSICSNTDNKRRQIQSQSTSSETAARHDKLLQELQGCIQCCRTHNVTLHRRSRELQMKGDYELTKAGYHVVFFFSPVATPSTQTTLPNRSSFCRLLLSSSSLDDEDNSSSWLWERYGRFYSECH</sequence>
<comment type="caution">
    <text evidence="2">The sequence shown here is derived from an EMBL/GenBank/DDBJ whole genome shotgun (WGS) entry which is preliminary data.</text>
</comment>
<protein>
    <submittedName>
        <fullName evidence="2">Uncharacterized protein</fullName>
    </submittedName>
</protein>
<feature type="compositionally biased region" description="Polar residues" evidence="1">
    <location>
        <begin position="1"/>
        <end position="10"/>
    </location>
</feature>
<dbReference type="AlphaFoldDB" id="A0A4Z2HBN0"/>
<reference evidence="2 3" key="1">
    <citation type="submission" date="2019-03" db="EMBL/GenBank/DDBJ databases">
        <title>First draft genome of Liparis tanakae, snailfish: a comprehensive survey of snailfish specific genes.</title>
        <authorList>
            <person name="Kim W."/>
            <person name="Song I."/>
            <person name="Jeong J.-H."/>
            <person name="Kim D."/>
            <person name="Kim S."/>
            <person name="Ryu S."/>
            <person name="Song J.Y."/>
            <person name="Lee S.K."/>
        </authorList>
    </citation>
    <scope>NUCLEOTIDE SEQUENCE [LARGE SCALE GENOMIC DNA]</scope>
    <source>
        <tissue evidence="2">Muscle</tissue>
    </source>
</reference>
<keyword evidence="3" id="KW-1185">Reference proteome</keyword>
<feature type="compositionally biased region" description="Polar residues" evidence="1">
    <location>
        <begin position="17"/>
        <end position="26"/>
    </location>
</feature>
<evidence type="ECO:0000313" key="3">
    <source>
        <dbReference type="Proteomes" id="UP000314294"/>
    </source>
</evidence>
<name>A0A4Z2HBN0_9TELE</name>
<organism evidence="2 3">
    <name type="scientific">Liparis tanakae</name>
    <name type="common">Tanaka's snailfish</name>
    <dbReference type="NCBI Taxonomy" id="230148"/>
    <lineage>
        <taxon>Eukaryota</taxon>
        <taxon>Metazoa</taxon>
        <taxon>Chordata</taxon>
        <taxon>Craniata</taxon>
        <taxon>Vertebrata</taxon>
        <taxon>Euteleostomi</taxon>
        <taxon>Actinopterygii</taxon>
        <taxon>Neopterygii</taxon>
        <taxon>Teleostei</taxon>
        <taxon>Neoteleostei</taxon>
        <taxon>Acanthomorphata</taxon>
        <taxon>Eupercaria</taxon>
        <taxon>Perciformes</taxon>
        <taxon>Cottioidei</taxon>
        <taxon>Cottales</taxon>
        <taxon>Liparidae</taxon>
        <taxon>Liparis</taxon>
    </lineage>
</organism>
<accession>A0A4Z2HBN0</accession>